<evidence type="ECO:0008006" key="2">
    <source>
        <dbReference type="Google" id="ProtNLM"/>
    </source>
</evidence>
<reference evidence="1" key="1">
    <citation type="journal article" date="2014" name="Front. Microbiol.">
        <title>High frequency of phylogenetically diverse reductive dehalogenase-homologous genes in deep subseafloor sedimentary metagenomes.</title>
        <authorList>
            <person name="Kawai M."/>
            <person name="Futagami T."/>
            <person name="Toyoda A."/>
            <person name="Takaki Y."/>
            <person name="Nishi S."/>
            <person name="Hori S."/>
            <person name="Arai W."/>
            <person name="Tsubouchi T."/>
            <person name="Morono Y."/>
            <person name="Uchiyama I."/>
            <person name="Ito T."/>
            <person name="Fujiyama A."/>
            <person name="Inagaki F."/>
            <person name="Takami H."/>
        </authorList>
    </citation>
    <scope>NUCLEOTIDE SEQUENCE</scope>
    <source>
        <strain evidence="1">Expedition CK06-06</strain>
    </source>
</reference>
<dbReference type="EMBL" id="BART01019056">
    <property type="protein sequence ID" value="GAG81356.1"/>
    <property type="molecule type" value="Genomic_DNA"/>
</dbReference>
<proteinExistence type="predicted"/>
<evidence type="ECO:0000313" key="1">
    <source>
        <dbReference type="EMBL" id="GAG81356.1"/>
    </source>
</evidence>
<gene>
    <name evidence="1" type="ORF">S01H4_35775</name>
</gene>
<name>X1CAI8_9ZZZZ</name>
<dbReference type="AlphaFoldDB" id="X1CAI8"/>
<accession>X1CAI8</accession>
<sequence length="49" mass="5321">MLTPEPSPYIKPCPRCGVNIPTNIKGCWSCGKVLDPRLIELAERAGAKP</sequence>
<organism evidence="1">
    <name type="scientific">marine sediment metagenome</name>
    <dbReference type="NCBI Taxonomy" id="412755"/>
    <lineage>
        <taxon>unclassified sequences</taxon>
        <taxon>metagenomes</taxon>
        <taxon>ecological metagenomes</taxon>
    </lineage>
</organism>
<protein>
    <recommendedName>
        <fullName evidence="2">Zinc-ribbon domain-containing protein</fullName>
    </recommendedName>
</protein>
<comment type="caution">
    <text evidence="1">The sequence shown here is derived from an EMBL/GenBank/DDBJ whole genome shotgun (WGS) entry which is preliminary data.</text>
</comment>